<keyword evidence="12" id="KW-1185">Reference proteome</keyword>
<dbReference type="GO" id="GO:0016020">
    <property type="term" value="C:membrane"/>
    <property type="evidence" value="ECO:0007669"/>
    <property type="project" value="UniProtKB-SubCell"/>
</dbReference>
<dbReference type="SMART" id="SM00665">
    <property type="entry name" value="B561"/>
    <property type="match status" value="1"/>
</dbReference>
<keyword evidence="6 8" id="KW-0472">Membrane</keyword>
<feature type="chain" id="PRO_5012372680" description="Cytochrome b561 domain-containing protein" evidence="9">
    <location>
        <begin position="22"/>
        <end position="598"/>
    </location>
</feature>
<accession>A0A1Y2BZD1</accession>
<dbReference type="AlphaFoldDB" id="A0A1Y2BZD1"/>
<dbReference type="CDD" id="cd08760">
    <property type="entry name" value="Cyt_b561_FRRS1_like"/>
    <property type="match status" value="1"/>
</dbReference>
<evidence type="ECO:0000256" key="6">
    <source>
        <dbReference type="ARBA" id="ARBA00023136"/>
    </source>
</evidence>
<feature type="transmembrane region" description="Helical" evidence="8">
    <location>
        <begin position="410"/>
        <end position="433"/>
    </location>
</feature>
<keyword evidence="5 8" id="KW-1133">Transmembrane helix</keyword>
<evidence type="ECO:0000256" key="7">
    <source>
        <dbReference type="SAM" id="MobiDB-lite"/>
    </source>
</evidence>
<dbReference type="Gene3D" id="1.20.120.1770">
    <property type="match status" value="1"/>
</dbReference>
<dbReference type="SUPFAM" id="SSF49344">
    <property type="entry name" value="CBD9-like"/>
    <property type="match status" value="2"/>
</dbReference>
<proteinExistence type="predicted"/>
<dbReference type="Proteomes" id="UP000193642">
    <property type="component" value="Unassembled WGS sequence"/>
</dbReference>
<evidence type="ECO:0000256" key="3">
    <source>
        <dbReference type="ARBA" id="ARBA00022692"/>
    </source>
</evidence>
<feature type="compositionally biased region" description="Low complexity" evidence="7">
    <location>
        <begin position="341"/>
        <end position="353"/>
    </location>
</feature>
<keyword evidence="2" id="KW-0813">Transport</keyword>
<evidence type="ECO:0000313" key="11">
    <source>
        <dbReference type="EMBL" id="ORY40143.1"/>
    </source>
</evidence>
<dbReference type="STRING" id="329046.A0A1Y2BZD1"/>
<dbReference type="Gene3D" id="2.60.40.1210">
    <property type="entry name" value="Cellobiose dehydrogenase, cytochrome domain"/>
    <property type="match status" value="2"/>
</dbReference>
<evidence type="ECO:0000313" key="12">
    <source>
        <dbReference type="Proteomes" id="UP000193642"/>
    </source>
</evidence>
<dbReference type="OrthoDB" id="19261at2759"/>
<feature type="region of interest" description="Disordered" evidence="7">
    <location>
        <begin position="565"/>
        <end position="598"/>
    </location>
</feature>
<dbReference type="PANTHER" id="PTHR47797:SF3">
    <property type="entry name" value="CYTOCHROME B561 DOMAIN-CONTAINING PROTEIN"/>
    <property type="match status" value="1"/>
</dbReference>
<feature type="transmembrane region" description="Helical" evidence="8">
    <location>
        <begin position="373"/>
        <end position="398"/>
    </location>
</feature>
<evidence type="ECO:0000259" key="10">
    <source>
        <dbReference type="SMART" id="SM00665"/>
    </source>
</evidence>
<feature type="signal peptide" evidence="9">
    <location>
        <begin position="1"/>
        <end position="21"/>
    </location>
</feature>
<comment type="caution">
    <text evidence="11">The sequence shown here is derived from an EMBL/GenBank/DDBJ whole genome shotgun (WGS) entry which is preliminary data.</text>
</comment>
<organism evidence="11 12">
    <name type="scientific">Rhizoclosmatium globosum</name>
    <dbReference type="NCBI Taxonomy" id="329046"/>
    <lineage>
        <taxon>Eukaryota</taxon>
        <taxon>Fungi</taxon>
        <taxon>Fungi incertae sedis</taxon>
        <taxon>Chytridiomycota</taxon>
        <taxon>Chytridiomycota incertae sedis</taxon>
        <taxon>Chytridiomycetes</taxon>
        <taxon>Chytridiales</taxon>
        <taxon>Chytriomycetaceae</taxon>
        <taxon>Rhizoclosmatium</taxon>
    </lineage>
</organism>
<gene>
    <name evidence="11" type="ORF">BCR33DRAFT_719545</name>
</gene>
<dbReference type="InterPro" id="IPR006593">
    <property type="entry name" value="Cyt_b561/ferric_Rdtase_TM"/>
</dbReference>
<evidence type="ECO:0000256" key="2">
    <source>
        <dbReference type="ARBA" id="ARBA00022448"/>
    </source>
</evidence>
<evidence type="ECO:0000256" key="1">
    <source>
        <dbReference type="ARBA" id="ARBA00004370"/>
    </source>
</evidence>
<keyword evidence="3 8" id="KW-0812">Transmembrane</keyword>
<name>A0A1Y2BZD1_9FUNG</name>
<reference evidence="11 12" key="1">
    <citation type="submission" date="2016-07" db="EMBL/GenBank/DDBJ databases">
        <title>Pervasive Adenine N6-methylation of Active Genes in Fungi.</title>
        <authorList>
            <consortium name="DOE Joint Genome Institute"/>
            <person name="Mondo S.J."/>
            <person name="Dannebaum R.O."/>
            <person name="Kuo R.C."/>
            <person name="Labutti K."/>
            <person name="Haridas S."/>
            <person name="Kuo A."/>
            <person name="Salamov A."/>
            <person name="Ahrendt S.R."/>
            <person name="Lipzen A."/>
            <person name="Sullivan W."/>
            <person name="Andreopoulos W.B."/>
            <person name="Clum A."/>
            <person name="Lindquist E."/>
            <person name="Daum C."/>
            <person name="Ramamoorthy G.K."/>
            <person name="Gryganskyi A."/>
            <person name="Culley D."/>
            <person name="Magnuson J.K."/>
            <person name="James T.Y."/>
            <person name="O'Malley M.A."/>
            <person name="Stajich J.E."/>
            <person name="Spatafora J.W."/>
            <person name="Visel A."/>
            <person name="Grigoriev I.V."/>
        </authorList>
    </citation>
    <scope>NUCLEOTIDE SEQUENCE [LARGE SCALE GENOMIC DNA]</scope>
    <source>
        <strain evidence="11 12">JEL800</strain>
    </source>
</reference>
<feature type="transmembrane region" description="Helical" evidence="8">
    <location>
        <begin position="523"/>
        <end position="542"/>
    </location>
</feature>
<feature type="region of interest" description="Disordered" evidence="7">
    <location>
        <begin position="341"/>
        <end position="367"/>
    </location>
</feature>
<dbReference type="EMBL" id="MCGO01000036">
    <property type="protein sequence ID" value="ORY40143.1"/>
    <property type="molecule type" value="Genomic_DNA"/>
</dbReference>
<evidence type="ECO:0000256" key="9">
    <source>
        <dbReference type="SAM" id="SignalP"/>
    </source>
</evidence>
<keyword evidence="9" id="KW-0732">Signal</keyword>
<feature type="domain" description="Cytochrome b561" evidence="10">
    <location>
        <begin position="376"/>
        <end position="523"/>
    </location>
</feature>
<comment type="subcellular location">
    <subcellularLocation>
        <location evidence="1">Membrane</location>
    </subcellularLocation>
</comment>
<evidence type="ECO:0000256" key="8">
    <source>
        <dbReference type="SAM" id="Phobius"/>
    </source>
</evidence>
<sequence>MRLLPLCSLVTLFHLLHLVAAGDARFCVHQESFCVSVSAGPSADLVTVTVQTGQKGWAAIGFGTSDMSSGSCFVGWIAEKSKKVVLSERKFVGRRAPVFQKALEVIQTPTSVKKLQRSNIEFSFNVPAKMLAKKMPVVFAGSHSKIDSEDAGSDIKYHGSFRGTFLFDLSASSPTEPEKAAVAKLPGVEKLAISRWCQEDKAFCVVGARDPAEKQTAFTVYATSDAGKGWIGFGSGVLVSQRDGRGHDMPALHQPAQQFSQIDTPSYITLPPETVLAFSIVVPDSVNIANVNQPSKFIMASSTQPPLDVNSTDTFAMHGTTARFALDLSNSLINTDTFYTPPSKKPSLPDSSSHATTTNQSKQEEKDDDTIDYVALHGLLMFTAWILLPAAAIFIARYLKNHLGPTWYTLHKWIMILGVGGLTILAMLCLDAAHTPDPVKQATQMAARHNNSSGRPKTFSRSAHKFVGKLLALFLLPAQLALGFLINYLFTETRITIPWWDVLHWWVGRVCCLLAALNVMWGLFYYGASGGLVGIAVAFWWYGERQFGGAVHHLGEAGAALAKSESFGDSAPVSGRGAFGYDEVRGDEDDAMEMQSRP</sequence>
<keyword evidence="4" id="KW-0249">Electron transport</keyword>
<dbReference type="PANTHER" id="PTHR47797">
    <property type="entry name" value="DEHYDROGENASE, PUTATIVE (AFU_ORTHOLOGUE AFUA_8G05805)-RELATED"/>
    <property type="match status" value="1"/>
</dbReference>
<evidence type="ECO:0000256" key="4">
    <source>
        <dbReference type="ARBA" id="ARBA00022982"/>
    </source>
</evidence>
<protein>
    <recommendedName>
        <fullName evidence="10">Cytochrome b561 domain-containing protein</fullName>
    </recommendedName>
</protein>
<feature type="transmembrane region" description="Helical" evidence="8">
    <location>
        <begin position="470"/>
        <end position="490"/>
    </location>
</feature>
<evidence type="ECO:0000256" key="5">
    <source>
        <dbReference type="ARBA" id="ARBA00022989"/>
    </source>
</evidence>